<evidence type="ECO:0000313" key="6">
    <source>
        <dbReference type="EMBL" id="AGC71391.1"/>
    </source>
</evidence>
<keyword evidence="3 6" id="KW-0418">Kinase</keyword>
<dbReference type="AlphaFoldDB" id="L7VVR5"/>
<organism evidence="6">
    <name type="scientific">uncultured bacterium A1Q1_fos_1815</name>
    <dbReference type="NCBI Taxonomy" id="1256553"/>
    <lineage>
        <taxon>Bacteria</taxon>
        <taxon>environmental samples</taxon>
    </lineage>
</organism>
<dbReference type="GO" id="GO:0004674">
    <property type="term" value="F:protein serine/threonine kinase activity"/>
    <property type="evidence" value="ECO:0007669"/>
    <property type="project" value="TreeGrafter"/>
</dbReference>
<dbReference type="Gene3D" id="3.30.200.20">
    <property type="entry name" value="Phosphorylase Kinase, domain 1"/>
    <property type="match status" value="1"/>
</dbReference>
<dbReference type="InterPro" id="IPR011009">
    <property type="entry name" value="Kinase-like_dom_sf"/>
</dbReference>
<feature type="domain" description="Protein kinase" evidence="5">
    <location>
        <begin position="35"/>
        <end position="299"/>
    </location>
</feature>
<dbReference type="Pfam" id="PF00069">
    <property type="entry name" value="Pkinase"/>
    <property type="match status" value="1"/>
</dbReference>
<dbReference type="SUPFAM" id="SSF56112">
    <property type="entry name" value="Protein kinase-like (PK-like)"/>
    <property type="match status" value="1"/>
</dbReference>
<evidence type="ECO:0000256" key="1">
    <source>
        <dbReference type="ARBA" id="ARBA00022679"/>
    </source>
</evidence>
<protein>
    <submittedName>
        <fullName evidence="6">Serine/threonine-protein kinase</fullName>
    </submittedName>
</protein>
<dbReference type="InterPro" id="IPR000719">
    <property type="entry name" value="Prot_kinase_dom"/>
</dbReference>
<name>L7VVR5_9BACT</name>
<dbReference type="PROSITE" id="PS50011">
    <property type="entry name" value="PROTEIN_KINASE_DOM"/>
    <property type="match status" value="1"/>
</dbReference>
<dbReference type="Gene3D" id="1.10.510.10">
    <property type="entry name" value="Transferase(Phosphotransferase) domain 1"/>
    <property type="match status" value="1"/>
</dbReference>
<evidence type="ECO:0000259" key="5">
    <source>
        <dbReference type="PROSITE" id="PS50011"/>
    </source>
</evidence>
<evidence type="ECO:0000256" key="4">
    <source>
        <dbReference type="ARBA" id="ARBA00022840"/>
    </source>
</evidence>
<evidence type="ECO:0000256" key="2">
    <source>
        <dbReference type="ARBA" id="ARBA00022741"/>
    </source>
</evidence>
<keyword evidence="4" id="KW-0067">ATP-binding</keyword>
<accession>L7VVR5</accession>
<dbReference type="PANTHER" id="PTHR43289:SF6">
    <property type="entry name" value="SERINE_THREONINE-PROTEIN KINASE NEKL-3"/>
    <property type="match status" value="1"/>
</dbReference>
<sequence>MNPNLFQEVFASMGLLDKLQGLFGGSKRIDVEMRFERIRSAVSGTMSNFFVAKDRDHGNRIVGVKLCDIEKVEFFESRFKGLKKPSEGEIAIAMKHPNVVITYEYGLTNKGQPYLVMEFVDGPGLQVLVNNREEELLRPHRLKMIRQMADALAYVHRMGYIHRDICPRNFIASEDFSLVKLIDFGLTLPATKEFMQPGNRTGTPLYMAPEVVRRRQTDQRVDIFSFGVTCYHLLTFELPWPFSEASGMAALHHDTSPPADIFKYRPDLHPNLAATVMQAMDPNPAKRIQDMETFIKQLRSVTSESK</sequence>
<evidence type="ECO:0000256" key="3">
    <source>
        <dbReference type="ARBA" id="ARBA00022777"/>
    </source>
</evidence>
<dbReference type="EMBL" id="JX649870">
    <property type="protein sequence ID" value="AGC71391.1"/>
    <property type="molecule type" value="Genomic_DNA"/>
</dbReference>
<dbReference type="CDD" id="cd14014">
    <property type="entry name" value="STKc_PknB_like"/>
    <property type="match status" value="1"/>
</dbReference>
<reference evidence="6" key="1">
    <citation type="submission" date="2012-09" db="EMBL/GenBank/DDBJ databases">
        <title>Metagenomic Characterization of a Microbial Community in Wastewater Detects High Levels of Antibiotic Resistance.</title>
        <authorList>
            <person name="Abrams M."/>
            <person name="Caldwell A."/>
            <person name="Vandaei E."/>
            <person name="Lee W."/>
            <person name="Perrott J."/>
            <person name="Khan S.Y."/>
            <person name="Ta J."/>
            <person name="Romero D."/>
            <person name="Nguyen V."/>
            <person name="Pourmand N."/>
            <person name="Ouverney C.C."/>
        </authorList>
    </citation>
    <scope>NUCLEOTIDE SEQUENCE</scope>
</reference>
<proteinExistence type="predicted"/>
<keyword evidence="2" id="KW-0547">Nucleotide-binding</keyword>
<dbReference type="GO" id="GO:0005524">
    <property type="term" value="F:ATP binding"/>
    <property type="evidence" value="ECO:0007669"/>
    <property type="project" value="UniProtKB-KW"/>
</dbReference>
<dbReference type="PANTHER" id="PTHR43289">
    <property type="entry name" value="MITOGEN-ACTIVATED PROTEIN KINASE KINASE KINASE 20-RELATED"/>
    <property type="match status" value="1"/>
</dbReference>
<keyword evidence="1" id="KW-0808">Transferase</keyword>